<dbReference type="PANTHER" id="PTHR36749">
    <property type="entry name" value="F7O18.3 PROTEIN"/>
    <property type="match status" value="1"/>
</dbReference>
<proteinExistence type="predicted"/>
<sequence>MADNLFEGLPPPSQQKPQQQQQVQQQKQCSITATTVCDSSTSSFSSPLPPPNPVLKSALKRPKPTDQIPEAAAPEKRLRFKTTTDASEKQIIEAMQKICSHIKNPGKFGKASKLAIQLIQAGSVKPGTSDHFFAILEAAMSSSTACTDPSLRSDFHALFSAAQDATECLNKKQKNQLTTWMIIAVDANDLYTDDSFVVRT</sequence>
<evidence type="ECO:0000256" key="1">
    <source>
        <dbReference type="SAM" id="MobiDB-lite"/>
    </source>
</evidence>
<feature type="compositionally biased region" description="Polar residues" evidence="1">
    <location>
        <begin position="29"/>
        <end position="38"/>
    </location>
</feature>
<feature type="region of interest" description="Disordered" evidence="1">
    <location>
        <begin position="1"/>
        <end position="73"/>
    </location>
</feature>
<name>A0A2N9EGT1_FAGSY</name>
<protein>
    <submittedName>
        <fullName evidence="2">Uncharacterized protein</fullName>
    </submittedName>
</protein>
<dbReference type="AlphaFoldDB" id="A0A2N9EGT1"/>
<dbReference type="EMBL" id="OIVN01000084">
    <property type="protein sequence ID" value="SPC73965.1"/>
    <property type="molecule type" value="Genomic_DNA"/>
</dbReference>
<gene>
    <name evidence="2" type="ORF">FSB_LOCUS1847</name>
    <name evidence="3" type="ORF">FSB_LOCUS38619</name>
</gene>
<reference evidence="2" key="1">
    <citation type="submission" date="2018-02" db="EMBL/GenBank/DDBJ databases">
        <authorList>
            <person name="Cohen D.B."/>
            <person name="Kent A.D."/>
        </authorList>
    </citation>
    <scope>NUCLEOTIDE SEQUENCE</scope>
</reference>
<evidence type="ECO:0000313" key="3">
    <source>
        <dbReference type="EMBL" id="SPD10737.1"/>
    </source>
</evidence>
<accession>A0A2N9EGT1</accession>
<dbReference type="EMBL" id="OIVN01003362">
    <property type="protein sequence ID" value="SPD10737.1"/>
    <property type="molecule type" value="Genomic_DNA"/>
</dbReference>
<organism evidence="2">
    <name type="scientific">Fagus sylvatica</name>
    <name type="common">Beechnut</name>
    <dbReference type="NCBI Taxonomy" id="28930"/>
    <lineage>
        <taxon>Eukaryota</taxon>
        <taxon>Viridiplantae</taxon>
        <taxon>Streptophyta</taxon>
        <taxon>Embryophyta</taxon>
        <taxon>Tracheophyta</taxon>
        <taxon>Spermatophyta</taxon>
        <taxon>Magnoliopsida</taxon>
        <taxon>eudicotyledons</taxon>
        <taxon>Gunneridae</taxon>
        <taxon>Pentapetalae</taxon>
        <taxon>rosids</taxon>
        <taxon>fabids</taxon>
        <taxon>Fagales</taxon>
        <taxon>Fagaceae</taxon>
        <taxon>Fagus</taxon>
    </lineage>
</organism>
<evidence type="ECO:0000313" key="2">
    <source>
        <dbReference type="EMBL" id="SPC73965.1"/>
    </source>
</evidence>
<feature type="compositionally biased region" description="Low complexity" evidence="1">
    <location>
        <begin position="15"/>
        <end position="28"/>
    </location>
</feature>
<dbReference type="PANTHER" id="PTHR36749:SF1">
    <property type="entry name" value="F7O18.3 PROTEIN"/>
    <property type="match status" value="1"/>
</dbReference>